<protein>
    <submittedName>
        <fullName evidence="2">Serine hydrolase domain-containing protein</fullName>
    </submittedName>
</protein>
<dbReference type="Proteomes" id="UP001500064">
    <property type="component" value="Unassembled WGS sequence"/>
</dbReference>
<comment type="caution">
    <text evidence="2">The sequence shown here is derived from an EMBL/GenBank/DDBJ whole genome shotgun (WGS) entry which is preliminary data.</text>
</comment>
<dbReference type="InterPro" id="IPR052907">
    <property type="entry name" value="Beta-lactamase/esterase"/>
</dbReference>
<dbReference type="GO" id="GO:0016787">
    <property type="term" value="F:hydrolase activity"/>
    <property type="evidence" value="ECO:0007669"/>
    <property type="project" value="UniProtKB-KW"/>
</dbReference>
<gene>
    <name evidence="2" type="ORF">GCM10009733_001210</name>
</gene>
<dbReference type="Gene3D" id="3.40.710.10">
    <property type="entry name" value="DD-peptidase/beta-lactamase superfamily"/>
    <property type="match status" value="1"/>
</dbReference>
<keyword evidence="2" id="KW-0378">Hydrolase</keyword>
<dbReference type="EMBL" id="BAAAMU010000001">
    <property type="protein sequence ID" value="GAA1608810.1"/>
    <property type="molecule type" value="Genomic_DNA"/>
</dbReference>
<evidence type="ECO:0000313" key="2">
    <source>
        <dbReference type="EMBL" id="GAA1608810.1"/>
    </source>
</evidence>
<evidence type="ECO:0000313" key="3">
    <source>
        <dbReference type="Proteomes" id="UP001500064"/>
    </source>
</evidence>
<dbReference type="Pfam" id="PF00144">
    <property type="entry name" value="Beta-lactamase"/>
    <property type="match status" value="1"/>
</dbReference>
<dbReference type="InterPro" id="IPR012338">
    <property type="entry name" value="Beta-lactam/transpept-like"/>
</dbReference>
<dbReference type="RefSeq" id="WP_346100857.1">
    <property type="nucleotide sequence ID" value="NZ_BAAAMU010000001.1"/>
</dbReference>
<dbReference type="PANTHER" id="PTHR43319">
    <property type="entry name" value="BETA-LACTAMASE-RELATED"/>
    <property type="match status" value="1"/>
</dbReference>
<feature type="domain" description="Beta-lactamase-related" evidence="1">
    <location>
        <begin position="9"/>
        <end position="360"/>
    </location>
</feature>
<sequence>MSDLQDRIQRHLDALVGSGVEAGLQVAVYQNGVLIVDAVAGSADPVTGRPLTSGTPIFSFSTGKNIAATLAHMLVARGFLGYDSLVTDHWPEFGVRGKATTTLRHVLTHTTGLPAMPREITPAELPDWSRVCAALAAAEPRRPPGTAMGYHAYTFGYLVGELARRTTGRPMRELLREWITTPLGIAGQLYFAAPPESLPELARLEQRAERWPAVPDDDDAILAPWESGPSADFGNDGEILRADIPSVGISTARGLAAMFDALLRGELVDSARVGELSALAYEGVDQVFGTPARMALGFPLGRIGAPAEENAEENAVEGAEEGAVAFGWPGGGGSYAYADPARGVAFALTKTRLVPNFDTALSVTTILSDHLARMA</sequence>
<organism evidence="2 3">
    <name type="scientific">Nonomuraea maheshkhaliensis</name>
    <dbReference type="NCBI Taxonomy" id="419590"/>
    <lineage>
        <taxon>Bacteria</taxon>
        <taxon>Bacillati</taxon>
        <taxon>Actinomycetota</taxon>
        <taxon>Actinomycetes</taxon>
        <taxon>Streptosporangiales</taxon>
        <taxon>Streptosporangiaceae</taxon>
        <taxon>Nonomuraea</taxon>
    </lineage>
</organism>
<evidence type="ECO:0000259" key="1">
    <source>
        <dbReference type="Pfam" id="PF00144"/>
    </source>
</evidence>
<dbReference type="SUPFAM" id="SSF56601">
    <property type="entry name" value="beta-lactamase/transpeptidase-like"/>
    <property type="match status" value="1"/>
</dbReference>
<proteinExistence type="predicted"/>
<name>A0ABN2EJC1_9ACTN</name>
<reference evidence="2 3" key="1">
    <citation type="journal article" date="2019" name="Int. J. Syst. Evol. Microbiol.">
        <title>The Global Catalogue of Microorganisms (GCM) 10K type strain sequencing project: providing services to taxonomists for standard genome sequencing and annotation.</title>
        <authorList>
            <consortium name="The Broad Institute Genomics Platform"/>
            <consortium name="The Broad Institute Genome Sequencing Center for Infectious Disease"/>
            <person name="Wu L."/>
            <person name="Ma J."/>
        </authorList>
    </citation>
    <scope>NUCLEOTIDE SEQUENCE [LARGE SCALE GENOMIC DNA]</scope>
    <source>
        <strain evidence="2 3">JCM 13929</strain>
    </source>
</reference>
<dbReference type="PANTHER" id="PTHR43319:SF3">
    <property type="entry name" value="BETA-LACTAMASE-RELATED DOMAIN-CONTAINING PROTEIN"/>
    <property type="match status" value="1"/>
</dbReference>
<accession>A0ABN2EJC1</accession>
<keyword evidence="3" id="KW-1185">Reference proteome</keyword>
<dbReference type="InterPro" id="IPR001466">
    <property type="entry name" value="Beta-lactam-related"/>
</dbReference>